<dbReference type="SUPFAM" id="SSF81296">
    <property type="entry name" value="E set domains"/>
    <property type="match status" value="1"/>
</dbReference>
<feature type="domain" description="AMP-activated protein kinase glycogen-binding" evidence="3">
    <location>
        <begin position="17"/>
        <end position="60"/>
    </location>
</feature>
<dbReference type="CDD" id="cd02859">
    <property type="entry name" value="E_set_AMPKbeta_like_N"/>
    <property type="match status" value="1"/>
</dbReference>
<gene>
    <name evidence="4" type="primary">PRKAB1_4</name>
    <name evidence="4" type="ORF">g.95163</name>
</gene>
<evidence type="ECO:0000256" key="1">
    <source>
        <dbReference type="ARBA" id="ARBA00025180"/>
    </source>
</evidence>
<dbReference type="InterPro" id="IPR013783">
    <property type="entry name" value="Ig-like_fold"/>
</dbReference>
<dbReference type="EMBL" id="GDHC01005896">
    <property type="protein sequence ID" value="JAQ12733.1"/>
    <property type="molecule type" value="Transcribed_RNA"/>
</dbReference>
<dbReference type="Pfam" id="PF16561">
    <property type="entry name" value="AMPK1_CBM"/>
    <property type="match status" value="1"/>
</dbReference>
<proteinExistence type="predicted"/>
<dbReference type="Gene3D" id="2.60.40.10">
    <property type="entry name" value="Immunoglobulins"/>
    <property type="match status" value="1"/>
</dbReference>
<keyword evidence="4" id="KW-0808">Transferase</keyword>
<keyword evidence="4" id="KW-0418">Kinase</keyword>
<accession>A0A146LYV8</accession>
<dbReference type="AlphaFoldDB" id="A0A146LYV8"/>
<reference evidence="4" key="1">
    <citation type="journal article" date="2016" name="Gigascience">
        <title>De novo construction of an expanded transcriptome assembly for the western tarnished plant bug, Lygus hesperus.</title>
        <authorList>
            <person name="Tassone E.E."/>
            <person name="Geib S.M."/>
            <person name="Hall B."/>
            <person name="Fabrick J.A."/>
            <person name="Brent C.S."/>
            <person name="Hull J.J."/>
        </authorList>
    </citation>
    <scope>NUCLEOTIDE SEQUENCE</scope>
</reference>
<dbReference type="InterPro" id="IPR032640">
    <property type="entry name" value="AMPK1_CBM"/>
</dbReference>
<dbReference type="InterPro" id="IPR014756">
    <property type="entry name" value="Ig_E-set"/>
</dbReference>
<organism evidence="4">
    <name type="scientific">Lygus hesperus</name>
    <name type="common">Western plant bug</name>
    <dbReference type="NCBI Taxonomy" id="30085"/>
    <lineage>
        <taxon>Eukaryota</taxon>
        <taxon>Metazoa</taxon>
        <taxon>Ecdysozoa</taxon>
        <taxon>Arthropoda</taxon>
        <taxon>Hexapoda</taxon>
        <taxon>Insecta</taxon>
        <taxon>Pterygota</taxon>
        <taxon>Neoptera</taxon>
        <taxon>Paraneoptera</taxon>
        <taxon>Hemiptera</taxon>
        <taxon>Heteroptera</taxon>
        <taxon>Panheteroptera</taxon>
        <taxon>Cimicomorpha</taxon>
        <taxon>Miridae</taxon>
        <taxon>Mirini</taxon>
        <taxon>Lygus</taxon>
    </lineage>
</organism>
<dbReference type="GO" id="GO:0016301">
    <property type="term" value="F:kinase activity"/>
    <property type="evidence" value="ECO:0007669"/>
    <property type="project" value="UniProtKB-KW"/>
</dbReference>
<evidence type="ECO:0000313" key="4">
    <source>
        <dbReference type="EMBL" id="JAQ12733.1"/>
    </source>
</evidence>
<protein>
    <submittedName>
        <fullName evidence="4">5'-AMP-activated protein kinase subunit beta-1</fullName>
    </submittedName>
</protein>
<evidence type="ECO:0000259" key="3">
    <source>
        <dbReference type="Pfam" id="PF16561"/>
    </source>
</evidence>
<name>A0A146LYV8_LYGHE</name>
<evidence type="ECO:0000256" key="2">
    <source>
        <dbReference type="SAM" id="MobiDB-lite"/>
    </source>
</evidence>
<feature type="region of interest" description="Disordered" evidence="2">
    <location>
        <begin position="92"/>
        <end position="113"/>
    </location>
</feature>
<comment type="function">
    <text evidence="1">Non-catalytic subunit of AMP-activated protein kinase (AMPK), an energy sensor protein kinase that plays a key role in regulating cellular energy metabolism. In response to reduction of intracellular ATP levels, AMPK activates energy-producing pathways and inhibits energy-consuming processes: inhibits protein, carbohydrate and lipid biosynthesis, as well as cell growth and proliferation. AMPK acts via direct phosphorylation of metabolic enzymes, and by longer-term effects via phosphorylation of transcription regulators. Also acts as a regulator of cellular polarity by remodeling the actin cytoskeleton; probably by indirectly activating myosin. Beta non-catalytic subunit acts as a scaffold on which the AMPK complex assembles, via its C-terminus that bridges alpha (PRKAA1 or PRKAA2) and gamma subunits (PRKAG1, PRKAG2 or PRKAG3).</text>
</comment>
<sequence>MLLEKKKFIGVSVESLNWQVFPMAPSTDSFYALLELPPGHHNFRFVIDGREMVDRTQPIAPQYKLDAEEIKTMPSSAVTSVESSALSKISLEAPLPKPTPTRDGRPANVTYLN</sequence>